<dbReference type="GO" id="GO:0003677">
    <property type="term" value="F:DNA binding"/>
    <property type="evidence" value="ECO:0007669"/>
    <property type="project" value="UniProtKB-KW"/>
</dbReference>
<evidence type="ECO:0000313" key="6">
    <source>
        <dbReference type="Proteomes" id="UP000299102"/>
    </source>
</evidence>
<organism evidence="5 6">
    <name type="scientific">Eumeta variegata</name>
    <name type="common">Bagworm moth</name>
    <name type="synonym">Eumeta japonica</name>
    <dbReference type="NCBI Taxonomy" id="151549"/>
    <lineage>
        <taxon>Eukaryota</taxon>
        <taxon>Metazoa</taxon>
        <taxon>Ecdysozoa</taxon>
        <taxon>Arthropoda</taxon>
        <taxon>Hexapoda</taxon>
        <taxon>Insecta</taxon>
        <taxon>Pterygota</taxon>
        <taxon>Neoptera</taxon>
        <taxon>Endopterygota</taxon>
        <taxon>Lepidoptera</taxon>
        <taxon>Glossata</taxon>
        <taxon>Ditrysia</taxon>
        <taxon>Tineoidea</taxon>
        <taxon>Psychidae</taxon>
        <taxon>Oiketicinae</taxon>
        <taxon>Eumeta</taxon>
    </lineage>
</organism>
<dbReference type="Gene3D" id="3.30.420.10">
    <property type="entry name" value="Ribonuclease H-like superfamily/Ribonuclease H"/>
    <property type="match status" value="1"/>
</dbReference>
<dbReference type="InterPro" id="IPR004875">
    <property type="entry name" value="DDE_SF_endonuclease_dom"/>
</dbReference>
<dbReference type="STRING" id="151549.A0A4C1U6S9"/>
<dbReference type="EMBL" id="BGZK01000132">
    <property type="protein sequence ID" value="GBP21797.1"/>
    <property type="molecule type" value="Genomic_DNA"/>
</dbReference>
<dbReference type="Gene3D" id="1.10.10.60">
    <property type="entry name" value="Homeodomain-like"/>
    <property type="match status" value="1"/>
</dbReference>
<comment type="caution">
    <text evidence="5">The sequence shown here is derived from an EMBL/GenBank/DDBJ whole genome shotgun (WGS) entry which is preliminary data.</text>
</comment>
<dbReference type="PANTHER" id="PTHR19303:SF74">
    <property type="entry name" value="POGO TRANSPOSABLE ELEMENT WITH KRAB DOMAIN"/>
    <property type="match status" value="1"/>
</dbReference>
<dbReference type="InterPro" id="IPR036397">
    <property type="entry name" value="RNaseH_sf"/>
</dbReference>
<dbReference type="SUPFAM" id="SSF46689">
    <property type="entry name" value="Homeodomain-like"/>
    <property type="match status" value="1"/>
</dbReference>
<keyword evidence="6" id="KW-1185">Reference proteome</keyword>
<keyword evidence="2" id="KW-0238">DNA-binding</keyword>
<comment type="subcellular location">
    <subcellularLocation>
        <location evidence="1">Nucleus</location>
    </subcellularLocation>
</comment>
<dbReference type="InterPro" id="IPR050863">
    <property type="entry name" value="CenT-Element_Derived"/>
</dbReference>
<dbReference type="Pfam" id="PF03184">
    <property type="entry name" value="DDE_1"/>
    <property type="match status" value="1"/>
</dbReference>
<evidence type="ECO:0000256" key="2">
    <source>
        <dbReference type="ARBA" id="ARBA00023125"/>
    </source>
</evidence>
<protein>
    <submittedName>
        <fullName evidence="5">Tigger transposable element-derived protein 6</fullName>
    </submittedName>
</protein>
<dbReference type="InterPro" id="IPR009057">
    <property type="entry name" value="Homeodomain-like_sf"/>
</dbReference>
<keyword evidence="3" id="KW-0539">Nucleus</keyword>
<evidence type="ECO:0000313" key="5">
    <source>
        <dbReference type="EMBL" id="GBP21797.1"/>
    </source>
</evidence>
<dbReference type="GO" id="GO:0005634">
    <property type="term" value="C:nucleus"/>
    <property type="evidence" value="ECO:0007669"/>
    <property type="project" value="UniProtKB-SubCell"/>
</dbReference>
<accession>A0A4C1U6S9</accession>
<evidence type="ECO:0000259" key="4">
    <source>
        <dbReference type="PROSITE" id="PS51253"/>
    </source>
</evidence>
<dbReference type="PROSITE" id="PS51253">
    <property type="entry name" value="HTH_CENPB"/>
    <property type="match status" value="1"/>
</dbReference>
<evidence type="ECO:0000256" key="1">
    <source>
        <dbReference type="ARBA" id="ARBA00004123"/>
    </source>
</evidence>
<reference evidence="5 6" key="1">
    <citation type="journal article" date="2019" name="Commun. Biol.">
        <title>The bagworm genome reveals a unique fibroin gene that provides high tensile strength.</title>
        <authorList>
            <person name="Kono N."/>
            <person name="Nakamura H."/>
            <person name="Ohtoshi R."/>
            <person name="Tomita M."/>
            <person name="Numata K."/>
            <person name="Arakawa K."/>
        </authorList>
    </citation>
    <scope>NUCLEOTIDE SEQUENCE [LARGE SCALE GENOMIC DNA]</scope>
</reference>
<evidence type="ECO:0000256" key="3">
    <source>
        <dbReference type="ARBA" id="ARBA00023242"/>
    </source>
</evidence>
<feature type="domain" description="HTH CENPB-type" evidence="4">
    <location>
        <begin position="66"/>
        <end position="141"/>
    </location>
</feature>
<proteinExistence type="predicted"/>
<dbReference type="Proteomes" id="UP000299102">
    <property type="component" value="Unassembled WGS sequence"/>
</dbReference>
<dbReference type="OrthoDB" id="71166at2759"/>
<dbReference type="InterPro" id="IPR007889">
    <property type="entry name" value="HTH_Psq"/>
</dbReference>
<dbReference type="PANTHER" id="PTHR19303">
    <property type="entry name" value="TRANSPOSON"/>
    <property type="match status" value="1"/>
</dbReference>
<name>A0A4C1U6S9_EUMVA</name>
<dbReference type="InterPro" id="IPR006600">
    <property type="entry name" value="HTH_CenpB_DNA-bd_dom"/>
</dbReference>
<dbReference type="Pfam" id="PF05225">
    <property type="entry name" value="HTH_psq"/>
    <property type="match status" value="1"/>
</dbReference>
<sequence>MPTENKRILETHKLHCKKLNYDTKNIELALKEIKEGNIKIREASKKYKIPRSTIQDRIHKRAKPNVRLGRTSVLSREEEMEIENWLIKLAKCGFPRKKDDLLDTVQNIIKEDQRRTPFVNQRPGRRWYEGFMRRHPILNERVPEGISKSRAIVSEQQIRKWFQELKTYLKSINCEDILQDPTRILNGDETSFQICPKTGKVIAPKGWKNCYDIKPGSEKETLTVLLVFSAAGDTVPPMVVFPYIRPPREVIESMPLDWFLGRSDTGWMKSDIFFEYIANGVNNWLTEKQIQKPVLLLVDGHRSHLTMELSEFCDNNKIILYSLPANATHILQPADVSVFRPLKVEWRKVVKEWQNREENLNKQLTKATFCPLLDQILKRI</sequence>
<gene>
    <name evidence="5" type="primary">TIGD6</name>
    <name evidence="5" type="ORF">EVAR_10976_1</name>
</gene>
<dbReference type="AlphaFoldDB" id="A0A4C1U6S9"/>